<evidence type="ECO:0000313" key="2">
    <source>
        <dbReference type="Proteomes" id="UP001732700"/>
    </source>
</evidence>
<dbReference type="EnsemblPlants" id="AVESA.00010b.r2.7DG1335250.1">
    <property type="protein sequence ID" value="AVESA.00010b.r2.7DG1335250.1.CDS"/>
    <property type="gene ID" value="AVESA.00010b.r2.7DG1335250"/>
</dbReference>
<protein>
    <submittedName>
        <fullName evidence="1">Uncharacterized protein</fullName>
    </submittedName>
</protein>
<name>A0ACD6ACX7_AVESA</name>
<sequence>MAGSHLVHPASFQTAQSEQQSRSSESGMELLISPCPVTTVSAVSGLAIVIMGVSGCGKSTVAARLAAALGCSFVEADDYHSQANKEKMSKGIPLTDADRAPWLESLRDTIRDRLDRGEDVAVSCSALRLKYREILREGDIGYKAGDYATCRVKFVCLEASAELIAERVQRRAMEGGHFMPASLVQSQLDLLEIDEAEGITVVDATVRPNTIVESTIAQFRQELASTALLTA</sequence>
<proteinExistence type="predicted"/>
<accession>A0ACD6ACX7</accession>
<dbReference type="Proteomes" id="UP001732700">
    <property type="component" value="Chromosome 7D"/>
</dbReference>
<evidence type="ECO:0000313" key="1">
    <source>
        <dbReference type="EnsemblPlants" id="AVESA.00010b.r2.7DG1335250.1.CDS"/>
    </source>
</evidence>
<keyword evidence="2" id="KW-1185">Reference proteome</keyword>
<reference evidence="1" key="1">
    <citation type="submission" date="2021-05" db="EMBL/GenBank/DDBJ databases">
        <authorList>
            <person name="Scholz U."/>
            <person name="Mascher M."/>
            <person name="Fiebig A."/>
        </authorList>
    </citation>
    <scope>NUCLEOTIDE SEQUENCE [LARGE SCALE GENOMIC DNA]</scope>
</reference>
<organism evidence="1 2">
    <name type="scientific">Avena sativa</name>
    <name type="common">Oat</name>
    <dbReference type="NCBI Taxonomy" id="4498"/>
    <lineage>
        <taxon>Eukaryota</taxon>
        <taxon>Viridiplantae</taxon>
        <taxon>Streptophyta</taxon>
        <taxon>Embryophyta</taxon>
        <taxon>Tracheophyta</taxon>
        <taxon>Spermatophyta</taxon>
        <taxon>Magnoliopsida</taxon>
        <taxon>Liliopsida</taxon>
        <taxon>Poales</taxon>
        <taxon>Poaceae</taxon>
        <taxon>BOP clade</taxon>
        <taxon>Pooideae</taxon>
        <taxon>Poodae</taxon>
        <taxon>Poeae</taxon>
        <taxon>Poeae Chloroplast Group 1 (Aveneae type)</taxon>
        <taxon>Aveninae</taxon>
        <taxon>Avena</taxon>
    </lineage>
</organism>
<reference evidence="1" key="2">
    <citation type="submission" date="2025-09" db="UniProtKB">
        <authorList>
            <consortium name="EnsemblPlants"/>
        </authorList>
    </citation>
    <scope>IDENTIFICATION</scope>
</reference>